<protein>
    <submittedName>
        <fullName evidence="2">Zinc finger, C3HC4 type (RING finger) domain-containing protein</fullName>
    </submittedName>
</protein>
<feature type="region of interest" description="Disordered" evidence="1">
    <location>
        <begin position="1"/>
        <end position="22"/>
    </location>
</feature>
<evidence type="ECO:0000256" key="1">
    <source>
        <dbReference type="SAM" id="MobiDB-lite"/>
    </source>
</evidence>
<evidence type="ECO:0000313" key="2">
    <source>
        <dbReference type="EMBL" id="PFH37838.1"/>
    </source>
</evidence>
<feature type="compositionally biased region" description="Pro residues" evidence="1">
    <location>
        <begin position="259"/>
        <end position="275"/>
    </location>
</feature>
<dbReference type="VEuPathDB" id="ToxoDB:BESB_001800"/>
<dbReference type="KEGG" id="bbes:BESB_001800"/>
<keyword evidence="3" id="KW-1185">Reference proteome</keyword>
<dbReference type="Proteomes" id="UP000224006">
    <property type="component" value="Chromosome I"/>
</dbReference>
<feature type="compositionally biased region" description="Basic and acidic residues" evidence="1">
    <location>
        <begin position="34"/>
        <end position="46"/>
    </location>
</feature>
<comment type="caution">
    <text evidence="2">The sequence shown here is derived from an EMBL/GenBank/DDBJ whole genome shotgun (WGS) entry which is preliminary data.</text>
</comment>
<gene>
    <name evidence="2" type="ORF">BESB_001800</name>
</gene>
<reference evidence="2 3" key="1">
    <citation type="submission" date="2017-09" db="EMBL/GenBank/DDBJ databases">
        <title>Genome sequencing of Besnoitia besnoiti strain Bb-Ger1.</title>
        <authorList>
            <person name="Schares G."/>
            <person name="Venepally P."/>
            <person name="Lorenzi H.A."/>
        </authorList>
    </citation>
    <scope>NUCLEOTIDE SEQUENCE [LARGE SCALE GENOMIC DNA]</scope>
    <source>
        <strain evidence="2 3">Bb-Ger1</strain>
    </source>
</reference>
<accession>A0A2A9MH34</accession>
<feature type="region of interest" description="Disordered" evidence="1">
    <location>
        <begin position="425"/>
        <end position="449"/>
    </location>
</feature>
<dbReference type="GeneID" id="40305243"/>
<sequence length="449" mass="47203">MKAEQRPIRFPSPRCRGDTGRECASGCPRLDLAGERERKGRIHDEAPTASPGSRLNPRVRWLSQRQPDRTVAGECEGRREESGKSAGLPLVPSKKSPFPRPCPSFLRRLLSPCLAPSLFSVFVLLSLAFPYFSPRPSCLHHTAASEPPRSSPLDFPASVPPWAPSAGQPLSLGTAHLPVVLASLQMGLKAPASLLVLFSFTPVLERVDAVLVGRRPAPWGVGSSAHPLAADRSSSSSAASPFSADSALSSSAFSASAAPLPPGSPARLPPSPPEEISPSSELARMRKRALPAAGFLLPVSLSSGAQNAAASLSGGADTLLGASSSAPAKKQSSYASESRLFSSCESSPYCVSVSATERLPTRTMVVGRGAHAAPLHEFYSSACAPAASQAAASKALGSWREGYPVLIGGAHPLVVQTMTNSDTRDVNATVEQARRRRKPKRFRISSQAL</sequence>
<organism evidence="2 3">
    <name type="scientific">Besnoitia besnoiti</name>
    <name type="common">Apicomplexan protozoan</name>
    <dbReference type="NCBI Taxonomy" id="94643"/>
    <lineage>
        <taxon>Eukaryota</taxon>
        <taxon>Sar</taxon>
        <taxon>Alveolata</taxon>
        <taxon>Apicomplexa</taxon>
        <taxon>Conoidasida</taxon>
        <taxon>Coccidia</taxon>
        <taxon>Eucoccidiorida</taxon>
        <taxon>Eimeriorina</taxon>
        <taxon>Sarcocystidae</taxon>
        <taxon>Besnoitia</taxon>
    </lineage>
</organism>
<dbReference type="InterPro" id="IPR011005">
    <property type="entry name" value="Dihydropteroate_synth-like_sf"/>
</dbReference>
<feature type="region of interest" description="Disordered" evidence="1">
    <location>
        <begin position="34"/>
        <end position="95"/>
    </location>
</feature>
<evidence type="ECO:0000313" key="3">
    <source>
        <dbReference type="Proteomes" id="UP000224006"/>
    </source>
</evidence>
<name>A0A2A9MH34_BESBE</name>
<proteinExistence type="predicted"/>
<dbReference type="EMBL" id="NWUJ01000001">
    <property type="protein sequence ID" value="PFH37838.1"/>
    <property type="molecule type" value="Genomic_DNA"/>
</dbReference>
<dbReference type="RefSeq" id="XP_029221847.1">
    <property type="nucleotide sequence ID" value="XM_029358935.1"/>
</dbReference>
<feature type="region of interest" description="Disordered" evidence="1">
    <location>
        <begin position="258"/>
        <end position="282"/>
    </location>
</feature>
<dbReference type="AlphaFoldDB" id="A0A2A9MH34"/>
<dbReference type="Gene3D" id="3.20.20.20">
    <property type="entry name" value="Dihydropteroate synthase-like"/>
    <property type="match status" value="1"/>
</dbReference>
<feature type="compositionally biased region" description="Basic residues" evidence="1">
    <location>
        <begin position="434"/>
        <end position="443"/>
    </location>
</feature>